<evidence type="ECO:0000259" key="1">
    <source>
        <dbReference type="Pfam" id="PF01965"/>
    </source>
</evidence>
<dbReference type="Proteomes" id="UP000008522">
    <property type="component" value="Chromosome"/>
</dbReference>
<dbReference type="SUPFAM" id="SSF52317">
    <property type="entry name" value="Class I glutamine amidotransferase-like"/>
    <property type="match status" value="1"/>
</dbReference>
<dbReference type="InterPro" id="IPR050325">
    <property type="entry name" value="Prot/Nucl_acid_deglycase"/>
</dbReference>
<dbReference type="HOGENOM" id="CLU_000445_44_2_12"/>
<dbReference type="eggNOG" id="COG0693">
    <property type="taxonomic scope" value="Bacteria"/>
</dbReference>
<dbReference type="GO" id="GO:0005737">
    <property type="term" value="C:cytoplasm"/>
    <property type="evidence" value="ECO:0007669"/>
    <property type="project" value="TreeGrafter"/>
</dbReference>
<dbReference type="InterPro" id="IPR006287">
    <property type="entry name" value="DJ-1"/>
</dbReference>
<sequence>MQYYKYKILYNIGKLVNKGDDNMSKKVLVPLAEGFEEIEAVTIVDVLRRANIEVVTASLTDNLDVKGSHNIFIKADTTLEKIMNYDFDAIALPGGMIGMNNLKADMRVIEKIRDMYESKKLVSAICASPIVLGEAGVINGKYTCYPSCEIYVKGGEYVEKDLVVCNDNVITSKGPATTVFFALEIVKYLNGSNEELANALLVPLIK</sequence>
<organism evidence="2 3">
    <name type="scientific">Brachyspira intermedia (strain ATCC 51140 / PWS/A)</name>
    <name type="common">Serpulina intermedia</name>
    <dbReference type="NCBI Taxonomy" id="1045858"/>
    <lineage>
        <taxon>Bacteria</taxon>
        <taxon>Pseudomonadati</taxon>
        <taxon>Spirochaetota</taxon>
        <taxon>Spirochaetia</taxon>
        <taxon>Brachyspirales</taxon>
        <taxon>Brachyspiraceae</taxon>
        <taxon>Brachyspira</taxon>
    </lineage>
</organism>
<dbReference type="InterPro" id="IPR029062">
    <property type="entry name" value="Class_I_gatase-like"/>
</dbReference>
<dbReference type="EMBL" id="CP002874">
    <property type="protein sequence ID" value="AEM23049.1"/>
    <property type="molecule type" value="Genomic_DNA"/>
</dbReference>
<feature type="domain" description="DJ-1/PfpI" evidence="1">
    <location>
        <begin position="25"/>
        <end position="187"/>
    </location>
</feature>
<accession>G0EN89</accession>
<dbReference type="Pfam" id="PF01965">
    <property type="entry name" value="DJ-1_PfpI"/>
    <property type="match status" value="1"/>
</dbReference>
<evidence type="ECO:0000313" key="3">
    <source>
        <dbReference type="Proteomes" id="UP000008522"/>
    </source>
</evidence>
<proteinExistence type="predicted"/>
<keyword evidence="3" id="KW-1185">Reference proteome</keyword>
<gene>
    <name evidence="2" type="ordered locus">Bint_2445</name>
</gene>
<name>G0EN89_BRAIP</name>
<dbReference type="PANTHER" id="PTHR48094:SF12">
    <property type="entry name" value="PARKINSON DISEASE PROTEIN 7 HOMOLOG"/>
    <property type="match status" value="1"/>
</dbReference>
<dbReference type="CDD" id="cd03135">
    <property type="entry name" value="GATase1_DJ-1"/>
    <property type="match status" value="1"/>
</dbReference>
<evidence type="ECO:0000313" key="2">
    <source>
        <dbReference type="EMBL" id="AEM23049.1"/>
    </source>
</evidence>
<protein>
    <submittedName>
        <fullName evidence="2">ThiJ/PfpI domain-containing protein</fullName>
    </submittedName>
</protein>
<dbReference type="KEGG" id="bip:Bint_2445"/>
<dbReference type="PATRIC" id="fig|1045858.4.peg.2447"/>
<dbReference type="PANTHER" id="PTHR48094">
    <property type="entry name" value="PROTEIN/NUCLEIC ACID DEGLYCASE DJ-1-RELATED"/>
    <property type="match status" value="1"/>
</dbReference>
<dbReference type="InterPro" id="IPR002818">
    <property type="entry name" value="DJ-1/PfpI"/>
</dbReference>
<reference evidence="2 3" key="1">
    <citation type="journal article" date="2011" name="BMC Genomics">
        <title>Complete genome sequence of Brachyspira intermedia reveals unique genomic features in Brachyspira species and phage-mediated horizontal gene transfer.</title>
        <authorList>
            <person name="Hafstrom T."/>
            <person name="Jansson D.S."/>
            <person name="Segerman B."/>
        </authorList>
    </citation>
    <scope>NUCLEOTIDE SEQUENCE [LARGE SCALE GENOMIC DNA]</scope>
    <source>
        <strain evidence="3">ATCC 51140 / PWS/A</strain>
    </source>
</reference>
<dbReference type="AlphaFoldDB" id="G0EN89"/>
<dbReference type="Gene3D" id="3.40.50.880">
    <property type="match status" value="1"/>
</dbReference>
<dbReference type="NCBIfam" id="TIGR01383">
    <property type="entry name" value="not_thiJ"/>
    <property type="match status" value="1"/>
</dbReference>